<evidence type="ECO:0000313" key="1">
    <source>
        <dbReference type="EMBL" id="EZH75941.1"/>
    </source>
</evidence>
<organism evidence="1 2">
    <name type="scientific">Aquimarina atlantica</name>
    <dbReference type="NCBI Taxonomy" id="1317122"/>
    <lineage>
        <taxon>Bacteria</taxon>
        <taxon>Pseudomonadati</taxon>
        <taxon>Bacteroidota</taxon>
        <taxon>Flavobacteriia</taxon>
        <taxon>Flavobacteriales</taxon>
        <taxon>Flavobacteriaceae</taxon>
        <taxon>Aquimarina</taxon>
    </lineage>
</organism>
<dbReference type="Proteomes" id="UP000023541">
    <property type="component" value="Unassembled WGS sequence"/>
</dbReference>
<accession>A0A023C0W1</accession>
<evidence type="ECO:0000313" key="2">
    <source>
        <dbReference type="Proteomes" id="UP000023541"/>
    </source>
</evidence>
<dbReference type="EMBL" id="AQRA01000001">
    <property type="protein sequence ID" value="EZH75941.1"/>
    <property type="molecule type" value="Genomic_DNA"/>
</dbReference>
<sequence length="432" mass="49155">MVKVLIVTYYWPPAGGPGVQRWLKFVKYFRDFDIEPIVYAPKNPTYPLEDISLLSEIPEGIEVLKQPIFEPYRFAQLFSKKETKTISKGIIAGAAKQSFIQRLLLYIRGNFFIPDARKFWVKPSITYLQKYVSEHKINVVITTGPPHSIHLIGKELKKHTGVKWLADFRDPWTTIGYHDKLKLTKRSMQKHISMEKEVLNTADHIVVTSFTTEKEFRAIAAETPISVITNGYDKESIPETVLDTTFTISHIGSLLSGRNPKNLWKALYDLTEENKAFSSAFRLQLVGAVSNDVLSSIEEAGLSDFLVLKGYVPHTEAIQIQRSSQVLLLIEIDSKDTRCIIPGKLFEYMVSTRPTIAVGPKGADVSRLIFETNSGIFFEYQEYDRIKAQILEYFVQFQEGTLASHVIGIGKYSRKELTRAMTNTIKAMVDDE</sequence>
<gene>
    <name evidence="1" type="ORF">ATO12_03885</name>
</gene>
<keyword evidence="2" id="KW-1185">Reference proteome</keyword>
<dbReference type="SUPFAM" id="SSF53756">
    <property type="entry name" value="UDP-Glycosyltransferase/glycogen phosphorylase"/>
    <property type="match status" value="1"/>
</dbReference>
<dbReference type="RefSeq" id="WP_034238769.1">
    <property type="nucleotide sequence ID" value="NZ_AQRA01000001.1"/>
</dbReference>
<name>A0A023C0W1_9FLAO</name>
<comment type="caution">
    <text evidence="1">The sequence shown here is derived from an EMBL/GenBank/DDBJ whole genome shotgun (WGS) entry which is preliminary data.</text>
</comment>
<keyword evidence="1" id="KW-0808">Transferase</keyword>
<dbReference type="OrthoDB" id="9794575at2"/>
<reference evidence="1 2" key="1">
    <citation type="submission" date="2014-04" db="EMBL/GenBank/DDBJ databases">
        <title>Aquimarina sp. 22II-S11-z7 Genome Sequencing.</title>
        <authorList>
            <person name="Lai Q."/>
        </authorList>
    </citation>
    <scope>NUCLEOTIDE SEQUENCE [LARGE SCALE GENOMIC DNA]</scope>
    <source>
        <strain evidence="1 2">22II-S11-z7</strain>
    </source>
</reference>
<dbReference type="CDD" id="cd03794">
    <property type="entry name" value="GT4_WbuB-like"/>
    <property type="match status" value="1"/>
</dbReference>
<dbReference type="eggNOG" id="COG0438">
    <property type="taxonomic scope" value="Bacteria"/>
</dbReference>
<dbReference type="AlphaFoldDB" id="A0A023C0W1"/>
<dbReference type="STRING" id="1317122.ATO12_03885"/>
<dbReference type="GO" id="GO:0016740">
    <property type="term" value="F:transferase activity"/>
    <property type="evidence" value="ECO:0007669"/>
    <property type="project" value="UniProtKB-KW"/>
</dbReference>
<proteinExistence type="predicted"/>
<dbReference type="Gene3D" id="3.40.50.2000">
    <property type="entry name" value="Glycogen Phosphorylase B"/>
    <property type="match status" value="2"/>
</dbReference>
<protein>
    <submittedName>
        <fullName evidence="1">Glycosyl transferase family 1</fullName>
    </submittedName>
</protein>